<evidence type="ECO:0000313" key="2">
    <source>
        <dbReference type="EMBL" id="MBA0875462.1"/>
    </source>
</evidence>
<dbReference type="Proteomes" id="UP000593576">
    <property type="component" value="Unassembled WGS sequence"/>
</dbReference>
<dbReference type="PANTHER" id="PTHR46932">
    <property type="entry name" value="HEAVY METAL-ASSOCIATED ISOPRENYLATED PLANT PROTEIN 47"/>
    <property type="match status" value="1"/>
</dbReference>
<gene>
    <name evidence="2" type="ORF">Goshw_010906</name>
</gene>
<name>A0A7J9MWN3_GOSSC</name>
<evidence type="ECO:0000259" key="1">
    <source>
        <dbReference type="PROSITE" id="PS50846"/>
    </source>
</evidence>
<sequence length="127" mass="13725">MKQKIVIKVSMHCSKCRTVALQVAAVAYGVNSVALHGPEKDKLMILGEGVDVACLTEALRKKLCHATIEIVEEVKEPSPPKPPAPPTPSPQIIYCQQPPQFECYRVGGLTPTSSLGVVLVLPTVRVR</sequence>
<keyword evidence="3" id="KW-1185">Reference proteome</keyword>
<accession>A0A7J9MWN3</accession>
<evidence type="ECO:0000313" key="3">
    <source>
        <dbReference type="Proteomes" id="UP000593576"/>
    </source>
</evidence>
<reference evidence="2 3" key="1">
    <citation type="journal article" date="2019" name="Genome Biol. Evol.">
        <title>Insights into the evolution of the New World diploid cottons (Gossypium, subgenus Houzingenia) based on genome sequencing.</title>
        <authorList>
            <person name="Grover C.E."/>
            <person name="Arick M.A. 2nd"/>
            <person name="Thrash A."/>
            <person name="Conover J.L."/>
            <person name="Sanders W.S."/>
            <person name="Peterson D.G."/>
            <person name="Frelichowski J.E."/>
            <person name="Scheffler J.A."/>
            <person name="Scheffler B.E."/>
            <person name="Wendel J.F."/>
        </authorList>
    </citation>
    <scope>NUCLEOTIDE SEQUENCE [LARGE SCALE GENOMIC DNA]</scope>
    <source>
        <strain evidence="2">1</strain>
        <tissue evidence="2">Leaf</tissue>
    </source>
</reference>
<dbReference type="EMBL" id="JABFAF010000170">
    <property type="protein sequence ID" value="MBA0875462.1"/>
    <property type="molecule type" value="Genomic_DNA"/>
</dbReference>
<proteinExistence type="predicted"/>
<protein>
    <recommendedName>
        <fullName evidence="1">HMA domain-containing protein</fullName>
    </recommendedName>
</protein>
<dbReference type="Gene3D" id="3.30.70.100">
    <property type="match status" value="1"/>
</dbReference>
<feature type="non-terminal residue" evidence="2">
    <location>
        <position position="1"/>
    </location>
</feature>
<dbReference type="PROSITE" id="PS50846">
    <property type="entry name" value="HMA_2"/>
    <property type="match status" value="1"/>
</dbReference>
<dbReference type="OrthoDB" id="692882at2759"/>
<dbReference type="InterPro" id="IPR006121">
    <property type="entry name" value="HMA_dom"/>
</dbReference>
<dbReference type="PANTHER" id="PTHR46932:SF12">
    <property type="entry name" value="HEAVY METAL-ASSOCIATED ISOPRENYLATED PLANT PROTEIN 47"/>
    <property type="match status" value="1"/>
</dbReference>
<dbReference type="InterPro" id="IPR042885">
    <property type="entry name" value="HIPP47/16"/>
</dbReference>
<feature type="domain" description="HMA" evidence="1">
    <location>
        <begin position="2"/>
        <end position="71"/>
    </location>
</feature>
<comment type="caution">
    <text evidence="2">The sequence shown here is derived from an EMBL/GenBank/DDBJ whole genome shotgun (WGS) entry which is preliminary data.</text>
</comment>
<organism evidence="2 3">
    <name type="scientific">Gossypium schwendimanii</name>
    <name type="common">Cotton</name>
    <dbReference type="NCBI Taxonomy" id="34291"/>
    <lineage>
        <taxon>Eukaryota</taxon>
        <taxon>Viridiplantae</taxon>
        <taxon>Streptophyta</taxon>
        <taxon>Embryophyta</taxon>
        <taxon>Tracheophyta</taxon>
        <taxon>Spermatophyta</taxon>
        <taxon>Magnoliopsida</taxon>
        <taxon>eudicotyledons</taxon>
        <taxon>Gunneridae</taxon>
        <taxon>Pentapetalae</taxon>
        <taxon>rosids</taxon>
        <taxon>malvids</taxon>
        <taxon>Malvales</taxon>
        <taxon>Malvaceae</taxon>
        <taxon>Malvoideae</taxon>
        <taxon>Gossypium</taxon>
    </lineage>
</organism>
<dbReference type="GO" id="GO:0046872">
    <property type="term" value="F:metal ion binding"/>
    <property type="evidence" value="ECO:0007669"/>
    <property type="project" value="InterPro"/>
</dbReference>
<dbReference type="AlphaFoldDB" id="A0A7J9MWN3"/>